<dbReference type="Pfam" id="PF03435">
    <property type="entry name" value="Sacchrp_dh_NADP"/>
    <property type="match status" value="1"/>
</dbReference>
<evidence type="ECO:0000259" key="1">
    <source>
        <dbReference type="Pfam" id="PF03435"/>
    </source>
</evidence>
<dbReference type="AlphaFoldDB" id="A0A7K1KUZ8"/>
<dbReference type="SUPFAM" id="SSF51735">
    <property type="entry name" value="NAD(P)-binding Rossmann-fold domains"/>
    <property type="match status" value="1"/>
</dbReference>
<accession>A0A7K1KUZ8</accession>
<name>A0A7K1KUZ8_9ACTN</name>
<dbReference type="PANTHER" id="PTHR12286">
    <property type="entry name" value="SACCHAROPINE DEHYDROGENASE-LIKE OXIDOREDUCTASE"/>
    <property type="match status" value="1"/>
</dbReference>
<organism evidence="2 3">
    <name type="scientific">Actinomadura litoris</name>
    <dbReference type="NCBI Taxonomy" id="2678616"/>
    <lineage>
        <taxon>Bacteria</taxon>
        <taxon>Bacillati</taxon>
        <taxon>Actinomycetota</taxon>
        <taxon>Actinomycetes</taxon>
        <taxon>Streptosporangiales</taxon>
        <taxon>Thermomonosporaceae</taxon>
        <taxon>Actinomadura</taxon>
    </lineage>
</organism>
<dbReference type="RefSeq" id="WP_156214969.1">
    <property type="nucleotide sequence ID" value="NZ_WOFH01000002.1"/>
</dbReference>
<evidence type="ECO:0000313" key="3">
    <source>
        <dbReference type="Proteomes" id="UP000432015"/>
    </source>
</evidence>
<dbReference type="EMBL" id="WOFH01000002">
    <property type="protein sequence ID" value="MUN36002.1"/>
    <property type="molecule type" value="Genomic_DNA"/>
</dbReference>
<dbReference type="InterPro" id="IPR051276">
    <property type="entry name" value="Saccharopine_DH-like_oxidrdct"/>
</dbReference>
<evidence type="ECO:0000313" key="2">
    <source>
        <dbReference type="EMBL" id="MUN36002.1"/>
    </source>
</evidence>
<comment type="caution">
    <text evidence="2">The sequence shown here is derived from an EMBL/GenBank/DDBJ whole genome shotgun (WGS) entry which is preliminary data.</text>
</comment>
<sequence>MTGDHPHDRPHEGKRDREYDIVLFGATGFTGALTAEYLAEHAGPGTRWALAGRNRARLEAVRDRLAALNPACAELPLLRADTAEVGSVAELARAARVVVTTVGPYGEHGEPLVAACARAGTDYVDLAGEPAFVDRMYLAYHEQAVRSGARLVHACGFDSIPADLGAYFTVKQLPEDVPLRVEAFVRARFDPSGGTVQSIIGIAADVPGMLRAERDRGKAEARAEARRESARRVRLARGLLPRTRVTGGWTLPAPTIDPRIVARSARTLDRYGPDFTYGHHVAVRHLAEAAGMAAGAGAVLALAQIPPARSLLRRFRAAGEGPSAERRARNWFRVTFVGEGGGRRVVTEVAGGDPGYTESARMLGESALCLAHDDLPETSGQVTTAAAMGDALLDRLTRAGITFRVLDAG</sequence>
<keyword evidence="3" id="KW-1185">Reference proteome</keyword>
<proteinExistence type="predicted"/>
<protein>
    <submittedName>
        <fullName evidence="2">Saccharopine dehydrogenase</fullName>
    </submittedName>
</protein>
<dbReference type="Proteomes" id="UP000432015">
    <property type="component" value="Unassembled WGS sequence"/>
</dbReference>
<gene>
    <name evidence="2" type="ORF">GNZ18_05230</name>
</gene>
<dbReference type="InterPro" id="IPR005097">
    <property type="entry name" value="Sacchrp_dh_NADP-bd"/>
</dbReference>
<dbReference type="GO" id="GO:0009247">
    <property type="term" value="P:glycolipid biosynthetic process"/>
    <property type="evidence" value="ECO:0007669"/>
    <property type="project" value="TreeGrafter"/>
</dbReference>
<dbReference type="PANTHER" id="PTHR12286:SF5">
    <property type="entry name" value="SACCHAROPINE DEHYDROGENASE-LIKE OXIDOREDUCTASE"/>
    <property type="match status" value="1"/>
</dbReference>
<dbReference type="InterPro" id="IPR036291">
    <property type="entry name" value="NAD(P)-bd_dom_sf"/>
</dbReference>
<reference evidence="2 3" key="1">
    <citation type="submission" date="2019-11" db="EMBL/GenBank/DDBJ databases">
        <authorList>
            <person name="Cao P."/>
        </authorList>
    </citation>
    <scope>NUCLEOTIDE SEQUENCE [LARGE SCALE GENOMIC DNA]</scope>
    <source>
        <strain evidence="2 3">NEAU-AAG5</strain>
    </source>
</reference>
<dbReference type="Gene3D" id="3.40.50.720">
    <property type="entry name" value="NAD(P)-binding Rossmann-like Domain"/>
    <property type="match status" value="1"/>
</dbReference>
<dbReference type="GO" id="GO:0005886">
    <property type="term" value="C:plasma membrane"/>
    <property type="evidence" value="ECO:0007669"/>
    <property type="project" value="TreeGrafter"/>
</dbReference>
<feature type="domain" description="Saccharopine dehydrogenase NADP binding" evidence="1">
    <location>
        <begin position="21"/>
        <end position="150"/>
    </location>
</feature>